<gene>
    <name evidence="6" type="ORF">DXX94_03685</name>
</gene>
<evidence type="ECO:0000256" key="4">
    <source>
        <dbReference type="SAM" id="Coils"/>
    </source>
</evidence>
<dbReference type="NCBIfam" id="TIGR00254">
    <property type="entry name" value="GGDEF"/>
    <property type="match status" value="1"/>
</dbReference>
<accession>A0A3E0U0X6</accession>
<protein>
    <recommendedName>
        <fullName evidence="2">diguanylate cyclase</fullName>
        <ecNumber evidence="2">2.7.7.65</ecNumber>
    </recommendedName>
</protein>
<dbReference type="Pfam" id="PF20975">
    <property type="entry name" value="DGCcoil"/>
    <property type="match status" value="1"/>
</dbReference>
<keyword evidence="4" id="KW-0175">Coiled coil</keyword>
<feature type="coiled-coil region" evidence="4">
    <location>
        <begin position="345"/>
        <end position="391"/>
    </location>
</feature>
<comment type="cofactor">
    <cofactor evidence="1">
        <name>Mg(2+)</name>
        <dbReference type="ChEBI" id="CHEBI:18420"/>
    </cofactor>
</comment>
<comment type="caution">
    <text evidence="6">The sequence shown here is derived from an EMBL/GenBank/DDBJ whole genome shotgun (WGS) entry which is preliminary data.</text>
</comment>
<dbReference type="AlphaFoldDB" id="A0A3E0U0X6"/>
<dbReference type="SUPFAM" id="SSF55073">
    <property type="entry name" value="Nucleotide cyclase"/>
    <property type="match status" value="1"/>
</dbReference>
<feature type="domain" description="GGDEF" evidence="5">
    <location>
        <begin position="410"/>
        <end position="541"/>
    </location>
</feature>
<dbReference type="RefSeq" id="WP_116013930.1">
    <property type="nucleotide sequence ID" value="NZ_QUOT01000001.1"/>
</dbReference>
<comment type="catalytic activity">
    <reaction evidence="3">
        <text>2 GTP = 3',3'-c-di-GMP + 2 diphosphate</text>
        <dbReference type="Rhea" id="RHEA:24898"/>
        <dbReference type="ChEBI" id="CHEBI:33019"/>
        <dbReference type="ChEBI" id="CHEBI:37565"/>
        <dbReference type="ChEBI" id="CHEBI:58805"/>
        <dbReference type="EC" id="2.7.7.65"/>
    </reaction>
</comment>
<sequence>MSETSVFQSQLRQLKAKLDASIQARSTLEEDFNKRSTLLTDFLVKLSRLCKGQDLELDNRMAKLRAMLKKSAPLADVEKELANVSKLLNKQASKNELNIRDLHQKFHGAGTTLQKAKGLPPQSRRSLRSLLTENSDTKDTVIQYVPQLSELLSIYGEVLTAKDSIQVSGQAHAAMQSSAASLINQSNGNQTEAAKSAKSFIERITSILSNIKLSEQLQQKLNHLKDELGNTRNIDDSLLNNIVAVLNLVAEDMEQERKTAKTFLSTLSGALSKVQRAVKSTLSNSQGHRSEQESINESLNNQLGDIAEMIESAPSLTEAKAELMTKFETITQTIEQKNSLELGYFEQLEQQLVAMRTKVSELEKQSKHFEQRMLEQQRISLQDALTKLNNRAAFDEYFAKQMVRFNHQQFELAVAVIDLDDFKQINDTYGHTAGDKTLQVIAATLTKALTKNVFIARYGGEEFVLVFNELNEKEVMAALENFRKTIAKLPFKFRNNKVNITTSIGITHIKHGDNIHLAFERADEALYQAKHQGKNRIIYAQ</sequence>
<reference evidence="7" key="1">
    <citation type="submission" date="2018-08" db="EMBL/GenBank/DDBJ databases">
        <title>Thalassotalea euphylliae genome.</title>
        <authorList>
            <person name="Summers S."/>
            <person name="Rice S.A."/>
            <person name="Freckelton M.L."/>
            <person name="Nedved B.T."/>
            <person name="Hadfield M.G."/>
        </authorList>
    </citation>
    <scope>NUCLEOTIDE SEQUENCE [LARGE SCALE GENOMIC DNA]</scope>
    <source>
        <strain evidence="7">H3</strain>
    </source>
</reference>
<dbReference type="CDD" id="cd01949">
    <property type="entry name" value="GGDEF"/>
    <property type="match status" value="1"/>
</dbReference>
<keyword evidence="7" id="KW-1185">Reference proteome</keyword>
<dbReference type="PROSITE" id="PS50887">
    <property type="entry name" value="GGDEF"/>
    <property type="match status" value="1"/>
</dbReference>
<dbReference type="InterPro" id="IPR048516">
    <property type="entry name" value="DGCcoil"/>
</dbReference>
<dbReference type="InterPro" id="IPR029787">
    <property type="entry name" value="Nucleotide_cyclase"/>
</dbReference>
<dbReference type="FunFam" id="3.30.70.270:FF:000001">
    <property type="entry name" value="Diguanylate cyclase domain protein"/>
    <property type="match status" value="1"/>
</dbReference>
<dbReference type="PANTHER" id="PTHR45138:SF9">
    <property type="entry name" value="DIGUANYLATE CYCLASE DGCM-RELATED"/>
    <property type="match status" value="1"/>
</dbReference>
<dbReference type="PANTHER" id="PTHR45138">
    <property type="entry name" value="REGULATORY COMPONENTS OF SENSORY TRANSDUCTION SYSTEM"/>
    <property type="match status" value="1"/>
</dbReference>
<name>A0A3E0U0X6_9GAMM</name>
<dbReference type="EMBL" id="QUOT01000001">
    <property type="protein sequence ID" value="REL29875.1"/>
    <property type="molecule type" value="Genomic_DNA"/>
</dbReference>
<dbReference type="Gene3D" id="3.30.70.270">
    <property type="match status" value="1"/>
</dbReference>
<dbReference type="InterPro" id="IPR043128">
    <property type="entry name" value="Rev_trsase/Diguanyl_cyclase"/>
</dbReference>
<dbReference type="InterPro" id="IPR050469">
    <property type="entry name" value="Diguanylate_Cyclase"/>
</dbReference>
<evidence type="ECO:0000313" key="7">
    <source>
        <dbReference type="Proteomes" id="UP000256899"/>
    </source>
</evidence>
<dbReference type="Pfam" id="PF00990">
    <property type="entry name" value="GGDEF"/>
    <property type="match status" value="1"/>
</dbReference>
<dbReference type="InterPro" id="IPR000160">
    <property type="entry name" value="GGDEF_dom"/>
</dbReference>
<dbReference type="GO" id="GO:0052621">
    <property type="term" value="F:diguanylate cyclase activity"/>
    <property type="evidence" value="ECO:0007669"/>
    <property type="project" value="UniProtKB-EC"/>
</dbReference>
<organism evidence="6 7">
    <name type="scientific">Thalassotalea euphylliae</name>
    <dbReference type="NCBI Taxonomy" id="1655234"/>
    <lineage>
        <taxon>Bacteria</taxon>
        <taxon>Pseudomonadati</taxon>
        <taxon>Pseudomonadota</taxon>
        <taxon>Gammaproteobacteria</taxon>
        <taxon>Alteromonadales</taxon>
        <taxon>Colwelliaceae</taxon>
        <taxon>Thalassotalea</taxon>
    </lineage>
</organism>
<evidence type="ECO:0000256" key="1">
    <source>
        <dbReference type="ARBA" id="ARBA00001946"/>
    </source>
</evidence>
<proteinExistence type="predicted"/>
<evidence type="ECO:0000313" key="6">
    <source>
        <dbReference type="EMBL" id="REL29875.1"/>
    </source>
</evidence>
<dbReference type="EC" id="2.7.7.65" evidence="2"/>
<evidence type="ECO:0000256" key="3">
    <source>
        <dbReference type="ARBA" id="ARBA00034247"/>
    </source>
</evidence>
<evidence type="ECO:0000256" key="2">
    <source>
        <dbReference type="ARBA" id="ARBA00012528"/>
    </source>
</evidence>
<evidence type="ECO:0000259" key="5">
    <source>
        <dbReference type="PROSITE" id="PS50887"/>
    </source>
</evidence>
<dbReference type="SMART" id="SM00267">
    <property type="entry name" value="GGDEF"/>
    <property type="match status" value="1"/>
</dbReference>
<dbReference type="Proteomes" id="UP000256899">
    <property type="component" value="Unassembled WGS sequence"/>
</dbReference>